<protein>
    <submittedName>
        <fullName evidence="1">Uncharacterized protein</fullName>
    </submittedName>
</protein>
<name>A0A0A9GSN7_ARUDO</name>
<dbReference type="AlphaFoldDB" id="A0A0A9GSN7"/>
<dbReference type="EMBL" id="GBRH01172315">
    <property type="protein sequence ID" value="JAE25581.1"/>
    <property type="molecule type" value="Transcribed_RNA"/>
</dbReference>
<reference evidence="1" key="1">
    <citation type="submission" date="2014-09" db="EMBL/GenBank/DDBJ databases">
        <authorList>
            <person name="Magalhaes I.L.F."/>
            <person name="Oliveira U."/>
            <person name="Santos F.R."/>
            <person name="Vidigal T.H.D.A."/>
            <person name="Brescovit A.D."/>
            <person name="Santos A.J."/>
        </authorList>
    </citation>
    <scope>NUCLEOTIDE SEQUENCE</scope>
    <source>
        <tissue evidence="1">Shoot tissue taken approximately 20 cm above the soil surface</tissue>
    </source>
</reference>
<sequence>MRTVIVMVLHFFHSLPRFGGFGNKLILQAFDLCVLFV</sequence>
<proteinExistence type="predicted"/>
<organism evidence="1">
    <name type="scientific">Arundo donax</name>
    <name type="common">Giant reed</name>
    <name type="synonym">Donax arundinaceus</name>
    <dbReference type="NCBI Taxonomy" id="35708"/>
    <lineage>
        <taxon>Eukaryota</taxon>
        <taxon>Viridiplantae</taxon>
        <taxon>Streptophyta</taxon>
        <taxon>Embryophyta</taxon>
        <taxon>Tracheophyta</taxon>
        <taxon>Spermatophyta</taxon>
        <taxon>Magnoliopsida</taxon>
        <taxon>Liliopsida</taxon>
        <taxon>Poales</taxon>
        <taxon>Poaceae</taxon>
        <taxon>PACMAD clade</taxon>
        <taxon>Arundinoideae</taxon>
        <taxon>Arundineae</taxon>
        <taxon>Arundo</taxon>
    </lineage>
</organism>
<reference evidence="1" key="2">
    <citation type="journal article" date="2015" name="Data Brief">
        <title>Shoot transcriptome of the giant reed, Arundo donax.</title>
        <authorList>
            <person name="Barrero R.A."/>
            <person name="Guerrero F.D."/>
            <person name="Moolhuijzen P."/>
            <person name="Goolsby J.A."/>
            <person name="Tidwell J."/>
            <person name="Bellgard S.E."/>
            <person name="Bellgard M.I."/>
        </authorList>
    </citation>
    <scope>NUCLEOTIDE SEQUENCE</scope>
    <source>
        <tissue evidence="1">Shoot tissue taken approximately 20 cm above the soil surface</tissue>
    </source>
</reference>
<evidence type="ECO:0000313" key="1">
    <source>
        <dbReference type="EMBL" id="JAE25581.1"/>
    </source>
</evidence>
<accession>A0A0A9GSN7</accession>